<gene>
    <name evidence="3" type="ORF">Lalb_Chr21g0308841</name>
</gene>
<dbReference type="Gene3D" id="2.40.240.10">
    <property type="entry name" value="Ribosomal Protein L25, Chain P"/>
    <property type="match status" value="2"/>
</dbReference>
<accession>A0A6A4NKM2</accession>
<dbReference type="InterPro" id="IPR011035">
    <property type="entry name" value="Ribosomal_bL25/Gln-tRNA_synth"/>
</dbReference>
<name>A0A6A4NKM2_LUPAL</name>
<dbReference type="InterPro" id="IPR049437">
    <property type="entry name" value="tRNA-synt_1c_C2"/>
</dbReference>
<dbReference type="AlphaFoldDB" id="A0A6A4NKM2"/>
<dbReference type="Proteomes" id="UP000447434">
    <property type="component" value="Chromosome 21"/>
</dbReference>
<dbReference type="InterPro" id="IPR020056">
    <property type="entry name" value="Rbsml_bL25/Gln-tRNA_synth_N"/>
</dbReference>
<evidence type="ECO:0000313" key="3">
    <source>
        <dbReference type="EMBL" id="KAE9589421.1"/>
    </source>
</evidence>
<keyword evidence="4" id="KW-1185">Reference proteome</keyword>
<sequence>MIQILKHKMKSILITFKIQKVIRPCSCKFVILRYAFLIKCTEVILADDNETILEIWAEYDPSKKTKTKFVRSEVSLFERLFLSEKVKILNEYGVSLLKDAKVGDMFQFERLGYFAAYQDSTPEKIVFHHTGFCELIFGVK</sequence>
<organism evidence="3 4">
    <name type="scientific">Lupinus albus</name>
    <name type="common">White lupine</name>
    <name type="synonym">Lupinus termis</name>
    <dbReference type="NCBI Taxonomy" id="3870"/>
    <lineage>
        <taxon>Eukaryota</taxon>
        <taxon>Viridiplantae</taxon>
        <taxon>Streptophyta</taxon>
        <taxon>Embryophyta</taxon>
        <taxon>Tracheophyta</taxon>
        <taxon>Spermatophyta</taxon>
        <taxon>Magnoliopsida</taxon>
        <taxon>eudicotyledons</taxon>
        <taxon>Gunneridae</taxon>
        <taxon>Pentapetalae</taxon>
        <taxon>rosids</taxon>
        <taxon>fabids</taxon>
        <taxon>Fabales</taxon>
        <taxon>Fabaceae</taxon>
        <taxon>Papilionoideae</taxon>
        <taxon>50 kb inversion clade</taxon>
        <taxon>genistoids sensu lato</taxon>
        <taxon>core genistoids</taxon>
        <taxon>Genisteae</taxon>
        <taxon>Lupinus</taxon>
    </lineage>
</organism>
<dbReference type="GO" id="GO:0016874">
    <property type="term" value="F:ligase activity"/>
    <property type="evidence" value="ECO:0007669"/>
    <property type="project" value="UniProtKB-KW"/>
</dbReference>
<feature type="domain" description="tRNA synthetases class I (E and Q) anti-codon binding" evidence="2">
    <location>
        <begin position="73"/>
        <end position="115"/>
    </location>
</feature>
<dbReference type="GO" id="GO:0006412">
    <property type="term" value="P:translation"/>
    <property type="evidence" value="ECO:0007669"/>
    <property type="project" value="UniProtKB-KW"/>
</dbReference>
<dbReference type="OrthoDB" id="10250478at2759"/>
<dbReference type="SUPFAM" id="SSF50715">
    <property type="entry name" value="Ribosomal protein L25-like"/>
    <property type="match status" value="1"/>
</dbReference>
<reference evidence="4" key="1">
    <citation type="journal article" date="2020" name="Nat. Commun.">
        <title>Genome sequence of the cluster root forming white lupin.</title>
        <authorList>
            <person name="Hufnagel B."/>
            <person name="Marques A."/>
            <person name="Soriano A."/>
            <person name="Marques L."/>
            <person name="Divol F."/>
            <person name="Doumas P."/>
            <person name="Sallet E."/>
            <person name="Mancinotti D."/>
            <person name="Carrere S."/>
            <person name="Marande W."/>
            <person name="Arribat S."/>
            <person name="Keller J."/>
            <person name="Huneau C."/>
            <person name="Blein T."/>
            <person name="Aime D."/>
            <person name="Laguerre M."/>
            <person name="Taylor J."/>
            <person name="Schubert V."/>
            <person name="Nelson M."/>
            <person name="Geu-Flores F."/>
            <person name="Crespi M."/>
            <person name="Gallardo-Guerrero K."/>
            <person name="Delaux P.-M."/>
            <person name="Salse J."/>
            <person name="Berges H."/>
            <person name="Guyot R."/>
            <person name="Gouzy J."/>
            <person name="Peret B."/>
        </authorList>
    </citation>
    <scope>NUCLEOTIDE SEQUENCE [LARGE SCALE GENOMIC DNA]</scope>
    <source>
        <strain evidence="4">cv. Amiga</strain>
    </source>
</reference>
<dbReference type="EMBL" id="WOCE01000021">
    <property type="protein sequence ID" value="KAE9589421.1"/>
    <property type="molecule type" value="Genomic_DNA"/>
</dbReference>
<evidence type="ECO:0000256" key="1">
    <source>
        <dbReference type="ARBA" id="ARBA00022917"/>
    </source>
</evidence>
<evidence type="ECO:0000313" key="4">
    <source>
        <dbReference type="Proteomes" id="UP000447434"/>
    </source>
</evidence>
<proteinExistence type="predicted"/>
<evidence type="ECO:0000259" key="2">
    <source>
        <dbReference type="Pfam" id="PF20974"/>
    </source>
</evidence>
<keyword evidence="3" id="KW-0436">Ligase</keyword>
<keyword evidence="1" id="KW-0648">Protein biosynthesis</keyword>
<protein>
    <submittedName>
        <fullName evidence="3">Putative glutamine--tRNA ligase</fullName>
    </submittedName>
</protein>
<comment type="caution">
    <text evidence="3">The sequence shown here is derived from an EMBL/GenBank/DDBJ whole genome shotgun (WGS) entry which is preliminary data.</text>
</comment>
<dbReference type="Pfam" id="PF20974">
    <property type="entry name" value="tRNA-synt_1c_C2"/>
    <property type="match status" value="1"/>
</dbReference>